<dbReference type="Proteomes" id="UP000503096">
    <property type="component" value="Chromosome"/>
</dbReference>
<dbReference type="PIRSF" id="PIRSF004930">
    <property type="entry name" value="Tln_factor_SUA5"/>
    <property type="match status" value="1"/>
</dbReference>
<dbReference type="GO" id="GO:0006450">
    <property type="term" value="P:regulation of translational fidelity"/>
    <property type="evidence" value="ECO:0007669"/>
    <property type="project" value="TreeGrafter"/>
</dbReference>
<dbReference type="Pfam" id="PF01300">
    <property type="entry name" value="Sua5_yciO_yrdC"/>
    <property type="match status" value="1"/>
</dbReference>
<dbReference type="GO" id="GO:0005737">
    <property type="term" value="C:cytoplasm"/>
    <property type="evidence" value="ECO:0007669"/>
    <property type="project" value="UniProtKB-SubCell"/>
</dbReference>
<evidence type="ECO:0000256" key="12">
    <source>
        <dbReference type="ARBA" id="ARBA00048366"/>
    </source>
</evidence>
<dbReference type="RefSeq" id="WP_212758158.1">
    <property type="nucleotide sequence ID" value="NZ_CP053073.1"/>
</dbReference>
<feature type="binding site" evidence="14">
    <location>
        <position position="187"/>
    </location>
    <ligand>
        <name>ATP</name>
        <dbReference type="ChEBI" id="CHEBI:30616"/>
    </ligand>
</feature>
<feature type="binding site" evidence="14">
    <location>
        <position position="24"/>
    </location>
    <ligand>
        <name>L-threonine</name>
        <dbReference type="ChEBI" id="CHEBI:57926"/>
    </ligand>
</feature>
<dbReference type="EMBL" id="CP053073">
    <property type="protein sequence ID" value="QJR13394.1"/>
    <property type="molecule type" value="Genomic_DNA"/>
</dbReference>
<name>A0A6M4H4H0_9PROT</name>
<comment type="catalytic activity">
    <reaction evidence="12 13">
        <text>L-threonine + hydrogencarbonate + ATP = L-threonylcarbamoyladenylate + diphosphate + H2O</text>
        <dbReference type="Rhea" id="RHEA:36407"/>
        <dbReference type="ChEBI" id="CHEBI:15377"/>
        <dbReference type="ChEBI" id="CHEBI:17544"/>
        <dbReference type="ChEBI" id="CHEBI:30616"/>
        <dbReference type="ChEBI" id="CHEBI:33019"/>
        <dbReference type="ChEBI" id="CHEBI:57926"/>
        <dbReference type="ChEBI" id="CHEBI:73682"/>
        <dbReference type="EC" id="2.7.7.87"/>
    </reaction>
</comment>
<feature type="binding site" evidence="14">
    <location>
        <position position="144"/>
    </location>
    <ligand>
        <name>ATP</name>
        <dbReference type="ChEBI" id="CHEBI:30616"/>
    </ligand>
</feature>
<evidence type="ECO:0000256" key="8">
    <source>
        <dbReference type="ARBA" id="ARBA00022695"/>
    </source>
</evidence>
<evidence type="ECO:0000256" key="4">
    <source>
        <dbReference type="ARBA" id="ARBA00015492"/>
    </source>
</evidence>
<keyword evidence="7 13" id="KW-0819">tRNA processing</keyword>
<feature type="binding site" evidence="14">
    <location>
        <position position="134"/>
    </location>
    <ligand>
        <name>L-threonine</name>
        <dbReference type="ChEBI" id="CHEBI:57926"/>
    </ligand>
</feature>
<evidence type="ECO:0000256" key="3">
    <source>
        <dbReference type="ARBA" id="ARBA00012584"/>
    </source>
</evidence>
<dbReference type="InterPro" id="IPR038385">
    <property type="entry name" value="Sua5/YwlC_C"/>
</dbReference>
<feature type="binding site" evidence="14">
    <location>
        <position position="106"/>
    </location>
    <ligand>
        <name>ATP</name>
        <dbReference type="ChEBI" id="CHEBI:30616"/>
    </ligand>
</feature>
<dbReference type="KEGG" id="upl:DSM104440_00177"/>
<feature type="binding site" evidence="14">
    <location>
        <position position="56"/>
    </location>
    <ligand>
        <name>L-threonine</name>
        <dbReference type="ChEBI" id="CHEBI:57926"/>
    </ligand>
</feature>
<accession>A0A6M4H4H0</accession>
<dbReference type="GO" id="GO:0061710">
    <property type="term" value="F:L-threonylcarbamoyladenylate synthase"/>
    <property type="evidence" value="ECO:0007669"/>
    <property type="project" value="UniProtKB-EC"/>
</dbReference>
<sequence>MSATVAEAARLLAAGELVAIPTETVYGLAADAANPAAVAKIFTLKGRPADHPVIVHVGSAKALDAWAIDIPEAARKLAAAFWPGPLTMILAKAKGVHASVTGGQATVGLRCPSHPVAQALLAEFAKVGSGAFAAPSANRFGHVSPTTVGHVRDEFGPDLPVLDGGPCEVGIESTIVDLSRGTAVLLRPGAITREQIAAIVGEVRERDSEAPRASGTLASHYAPHTPLELVDEHALEPRVRAAVARGERVAVLARGPARASAATSWHSAPESAAAYAHDLYANLRLLDASGAGLILVEAPPRDAAWDAVNDRLARAASEPAFPRGRSS</sequence>
<feature type="domain" description="YrdC-like" evidence="15">
    <location>
        <begin position="2"/>
        <end position="191"/>
    </location>
</feature>
<dbReference type="InParanoid" id="A0A6M4H4H0"/>
<dbReference type="PANTHER" id="PTHR17490">
    <property type="entry name" value="SUA5"/>
    <property type="match status" value="1"/>
</dbReference>
<feature type="binding site" evidence="14">
    <location>
        <position position="173"/>
    </location>
    <ligand>
        <name>L-threonine</name>
        <dbReference type="ChEBI" id="CHEBI:57926"/>
    </ligand>
</feature>
<evidence type="ECO:0000256" key="5">
    <source>
        <dbReference type="ARBA" id="ARBA00022490"/>
    </source>
</evidence>
<dbReference type="InterPro" id="IPR006070">
    <property type="entry name" value="Sua5-like_dom"/>
</dbReference>
<feature type="binding site" evidence="14">
    <location>
        <position position="110"/>
    </location>
    <ligand>
        <name>L-threonine</name>
        <dbReference type="ChEBI" id="CHEBI:57926"/>
    </ligand>
</feature>
<evidence type="ECO:0000256" key="6">
    <source>
        <dbReference type="ARBA" id="ARBA00022679"/>
    </source>
</evidence>
<keyword evidence="10 13" id="KW-0067">ATP-binding</keyword>
<keyword evidence="5 13" id="KW-0963">Cytoplasm</keyword>
<keyword evidence="6 13" id="KW-0808">Transferase</keyword>
<evidence type="ECO:0000256" key="1">
    <source>
        <dbReference type="ARBA" id="ARBA00004496"/>
    </source>
</evidence>
<dbReference type="PROSITE" id="PS51163">
    <property type="entry name" value="YRDC"/>
    <property type="match status" value="1"/>
</dbReference>
<reference evidence="16 17" key="1">
    <citation type="submission" date="2020-04" db="EMBL/GenBank/DDBJ databases">
        <title>Usitatibacter rugosus gen. nov., sp. nov. and Usitatibacter palustris sp. nov., novel members of Usitatibacteraceae fam. nov. within the order Nitrosomonadales isolated from soil.</title>
        <authorList>
            <person name="Huber K.J."/>
            <person name="Neumann-Schaal M."/>
            <person name="Geppert A."/>
            <person name="Luckner M."/>
            <person name="Wanner G."/>
            <person name="Overmann J."/>
        </authorList>
    </citation>
    <scope>NUCLEOTIDE SEQUENCE [LARGE SCALE GENOMIC DNA]</scope>
    <source>
        <strain evidence="16 17">Swamp67</strain>
    </source>
</reference>
<keyword evidence="17" id="KW-1185">Reference proteome</keyword>
<dbReference type="AlphaFoldDB" id="A0A6M4H4H0"/>
<dbReference type="GO" id="GO:0003725">
    <property type="term" value="F:double-stranded RNA binding"/>
    <property type="evidence" value="ECO:0007669"/>
    <property type="project" value="UniProtKB-UniRule"/>
</dbReference>
<evidence type="ECO:0000256" key="11">
    <source>
        <dbReference type="ARBA" id="ARBA00029774"/>
    </source>
</evidence>
<evidence type="ECO:0000256" key="14">
    <source>
        <dbReference type="PIRSR" id="PIRSR004930-1"/>
    </source>
</evidence>
<dbReference type="SUPFAM" id="SSF55821">
    <property type="entry name" value="YrdC/RibB"/>
    <property type="match status" value="1"/>
</dbReference>
<dbReference type="InterPro" id="IPR017945">
    <property type="entry name" value="DHBP_synth_RibB-like_a/b_dom"/>
</dbReference>
<evidence type="ECO:0000259" key="15">
    <source>
        <dbReference type="PROSITE" id="PS51163"/>
    </source>
</evidence>
<comment type="subcellular location">
    <subcellularLocation>
        <location evidence="1 13">Cytoplasm</location>
    </subcellularLocation>
</comment>
<evidence type="ECO:0000256" key="2">
    <source>
        <dbReference type="ARBA" id="ARBA00007663"/>
    </source>
</evidence>
<evidence type="ECO:0000256" key="13">
    <source>
        <dbReference type="PIRNR" id="PIRNR004930"/>
    </source>
</evidence>
<keyword evidence="8 13" id="KW-0548">Nucleotidyltransferase</keyword>
<dbReference type="Gene3D" id="3.90.870.10">
    <property type="entry name" value="DHBP synthase"/>
    <property type="match status" value="1"/>
</dbReference>
<dbReference type="GO" id="GO:0008033">
    <property type="term" value="P:tRNA processing"/>
    <property type="evidence" value="ECO:0007669"/>
    <property type="project" value="UniProtKB-KW"/>
</dbReference>
<dbReference type="PANTHER" id="PTHR17490:SF16">
    <property type="entry name" value="THREONYLCARBAMOYL-AMP SYNTHASE"/>
    <property type="match status" value="1"/>
</dbReference>
<organism evidence="16 17">
    <name type="scientific">Usitatibacter palustris</name>
    <dbReference type="NCBI Taxonomy" id="2732487"/>
    <lineage>
        <taxon>Bacteria</taxon>
        <taxon>Pseudomonadati</taxon>
        <taxon>Pseudomonadota</taxon>
        <taxon>Betaproteobacteria</taxon>
        <taxon>Nitrosomonadales</taxon>
        <taxon>Usitatibacteraceae</taxon>
        <taxon>Usitatibacter</taxon>
    </lineage>
</organism>
<evidence type="ECO:0000313" key="17">
    <source>
        <dbReference type="Proteomes" id="UP000503096"/>
    </source>
</evidence>
<proteinExistence type="inferred from homology"/>
<evidence type="ECO:0000313" key="16">
    <source>
        <dbReference type="EMBL" id="QJR13394.1"/>
    </source>
</evidence>
<comment type="similarity">
    <text evidence="2 13">Belongs to the SUA5 family.</text>
</comment>
<feature type="binding site" evidence="14">
    <location>
        <position position="221"/>
    </location>
    <ligand>
        <name>ATP</name>
        <dbReference type="ChEBI" id="CHEBI:30616"/>
    </ligand>
</feature>
<dbReference type="InterPro" id="IPR005145">
    <property type="entry name" value="Sua5_C"/>
</dbReference>
<feature type="binding site" evidence="14">
    <location>
        <position position="47"/>
    </location>
    <ligand>
        <name>ATP</name>
        <dbReference type="ChEBI" id="CHEBI:30616"/>
    </ligand>
</feature>
<evidence type="ECO:0000256" key="10">
    <source>
        <dbReference type="ARBA" id="ARBA00022840"/>
    </source>
</evidence>
<dbReference type="InterPro" id="IPR010923">
    <property type="entry name" value="T(6)A37_SUA5"/>
</dbReference>
<dbReference type="EC" id="2.7.7.87" evidence="3 13"/>
<comment type="function">
    <text evidence="13">Required for the formation of a threonylcarbamoyl group on adenosine at position 37 (t(6)A37) in tRNAs that read codons beginning with adenine.</text>
</comment>
<gene>
    <name evidence="16" type="primary">ywlC</name>
    <name evidence="16" type="ORF">DSM104440_00177</name>
</gene>
<dbReference type="InterPro" id="IPR050156">
    <property type="entry name" value="TC-AMP_synthase_SUA5"/>
</dbReference>
<keyword evidence="9 13" id="KW-0547">Nucleotide-binding</keyword>
<evidence type="ECO:0000256" key="9">
    <source>
        <dbReference type="ARBA" id="ARBA00022741"/>
    </source>
</evidence>
<dbReference type="Gene3D" id="3.40.50.11030">
    <property type="entry name" value="Threonylcarbamoyl-AMP synthase, C-terminal domain"/>
    <property type="match status" value="1"/>
</dbReference>
<dbReference type="Pfam" id="PF03481">
    <property type="entry name" value="Sua5_C"/>
    <property type="match status" value="1"/>
</dbReference>
<feature type="binding site" evidence="14">
    <location>
        <position position="136"/>
    </location>
    <ligand>
        <name>ATP</name>
        <dbReference type="ChEBI" id="CHEBI:30616"/>
    </ligand>
</feature>
<dbReference type="NCBIfam" id="TIGR00057">
    <property type="entry name" value="L-threonylcarbamoyladenylate synthase"/>
    <property type="match status" value="1"/>
</dbReference>
<dbReference type="GO" id="GO:0005524">
    <property type="term" value="F:ATP binding"/>
    <property type="evidence" value="ECO:0007669"/>
    <property type="project" value="UniProtKB-UniRule"/>
</dbReference>
<protein>
    <recommendedName>
        <fullName evidence="4 13">Threonylcarbamoyl-AMP synthase</fullName>
        <shortName evidence="13">TC-AMP synthase</shortName>
        <ecNumber evidence="3 13">2.7.7.87</ecNumber>
    </recommendedName>
    <alternativeName>
        <fullName evidence="11 13">L-threonylcarbamoyladenylate synthase</fullName>
    </alternativeName>
</protein>
<dbReference type="GO" id="GO:0000049">
    <property type="term" value="F:tRNA binding"/>
    <property type="evidence" value="ECO:0007669"/>
    <property type="project" value="TreeGrafter"/>
</dbReference>
<evidence type="ECO:0000256" key="7">
    <source>
        <dbReference type="ARBA" id="ARBA00022694"/>
    </source>
</evidence>